<dbReference type="SUPFAM" id="SSF48371">
    <property type="entry name" value="ARM repeat"/>
    <property type="match status" value="1"/>
</dbReference>
<dbReference type="Gene3D" id="1.25.10.10">
    <property type="entry name" value="Leucine-rich Repeat Variant"/>
    <property type="match status" value="1"/>
</dbReference>
<dbReference type="AlphaFoldDB" id="A0A093GUN7"/>
<dbReference type="Pfam" id="PF20425">
    <property type="entry name" value="Neurobeachin"/>
    <property type="match status" value="1"/>
</dbReference>
<dbReference type="EMBL" id="KL217141">
    <property type="protein sequence ID" value="KFV74013.1"/>
    <property type="molecule type" value="Genomic_DNA"/>
</dbReference>
<gene>
    <name evidence="2" type="ORF">N307_08861</name>
</gene>
<sequence length="428" mass="47304">QQWLEAFVMNFEKIIALPSLEPRRPEESVSEIPVLPREVLQVLSQRLGQCVAQLPREEGTGSSLGQALLLLKFFIIICRNPENIQADRAPGFIPELLKFLRVCASKLRSAHELEGGGMQLESGMLHALHLCECLFDPYQTWRRQLSGEVISSKEKSKYKFAPAPLPPEFSTFFQEAFQAGGQLPGMLQLRLVHLFGAILSGSKVGDGGWIWDHPPHDGTPSCCLFRGSCLHSLVGCSYFCLQTQLAVLSAQLLGQCYAVGWGGGGNFNPPEGGEVGWGLSHLHLALDAIPAMLSCEDRPVLQAVFLSNNCFEHIIRLLQNSKASDGSSDTIAVHAVRVLTAIMSNSPSAKEVFKERIGYCHLYEVLRSHGQPTQRLLQELLNMAVEGDHSSFPARPIRNEQPLLILLAWLPALACQELQVLLSGWLRR</sequence>
<reference evidence="2 3" key="1">
    <citation type="submission" date="2014-04" db="EMBL/GenBank/DDBJ databases">
        <title>Genome evolution of avian class.</title>
        <authorList>
            <person name="Zhang G."/>
            <person name="Li C."/>
        </authorList>
    </citation>
    <scope>NUCLEOTIDE SEQUENCE [LARGE SCALE GENOMIC DNA]</scope>
    <source>
        <strain evidence="2">BGI_N307</strain>
    </source>
</reference>
<dbReference type="STRING" id="118200.A0A093GUN7"/>
<dbReference type="Proteomes" id="UP000053875">
    <property type="component" value="Unassembled WGS sequence"/>
</dbReference>
<organism evidence="2 3">
    <name type="scientific">Dryobates pubescens</name>
    <name type="common">Downy woodpecker</name>
    <name type="synonym">Picoides pubescens</name>
    <dbReference type="NCBI Taxonomy" id="118200"/>
    <lineage>
        <taxon>Eukaryota</taxon>
        <taxon>Metazoa</taxon>
        <taxon>Chordata</taxon>
        <taxon>Craniata</taxon>
        <taxon>Vertebrata</taxon>
        <taxon>Euteleostomi</taxon>
        <taxon>Archelosauria</taxon>
        <taxon>Archosauria</taxon>
        <taxon>Dinosauria</taxon>
        <taxon>Saurischia</taxon>
        <taxon>Theropoda</taxon>
        <taxon>Coelurosauria</taxon>
        <taxon>Aves</taxon>
        <taxon>Neognathae</taxon>
        <taxon>Neoaves</taxon>
        <taxon>Telluraves</taxon>
        <taxon>Coraciimorphae</taxon>
        <taxon>Piciformes</taxon>
        <taxon>Picidae</taxon>
        <taxon>Dryobates</taxon>
    </lineage>
</organism>
<accession>A0A093GUN7</accession>
<evidence type="ECO:0000259" key="1">
    <source>
        <dbReference type="Pfam" id="PF20425"/>
    </source>
</evidence>
<feature type="non-terminal residue" evidence="2">
    <location>
        <position position="1"/>
    </location>
</feature>
<name>A0A093GUN7_DRYPU</name>
<feature type="domain" description="Neurobeachin alpha-solenoid region" evidence="1">
    <location>
        <begin position="296"/>
        <end position="410"/>
    </location>
</feature>
<evidence type="ECO:0000313" key="3">
    <source>
        <dbReference type="Proteomes" id="UP000053875"/>
    </source>
</evidence>
<proteinExistence type="predicted"/>
<feature type="non-terminal residue" evidence="2">
    <location>
        <position position="428"/>
    </location>
</feature>
<keyword evidence="3" id="KW-1185">Reference proteome</keyword>
<dbReference type="InterPro" id="IPR011989">
    <property type="entry name" value="ARM-like"/>
</dbReference>
<protein>
    <submittedName>
        <fullName evidence="2">Neurobeachin-like 2</fullName>
    </submittedName>
</protein>
<evidence type="ECO:0000313" key="2">
    <source>
        <dbReference type="EMBL" id="KFV74013.1"/>
    </source>
</evidence>
<dbReference type="InterPro" id="IPR046852">
    <property type="entry name" value="Neurobeachin_a-sol"/>
</dbReference>
<dbReference type="InterPro" id="IPR016024">
    <property type="entry name" value="ARM-type_fold"/>
</dbReference>